<evidence type="ECO:0000313" key="3">
    <source>
        <dbReference type="EMBL" id="OBR66991.1"/>
    </source>
</evidence>
<name>A0A1A5YN10_9BACL</name>
<dbReference type="STRING" id="1844972.A7K91_21965"/>
<keyword evidence="1" id="KW-1133">Transmembrane helix</keyword>
<accession>A0A1A5YN10</accession>
<comment type="caution">
    <text evidence="3">The sequence shown here is derived from an EMBL/GenBank/DDBJ whole genome shotgun (WGS) entry which is preliminary data.</text>
</comment>
<gene>
    <name evidence="3" type="ORF">A7K91_21965</name>
</gene>
<sequence>MIMMSSSNSSYKSIHVMNAIGKTQEQLSAIRQIADWMRGHMLKAIVSAILIAVLSTCFLIVVTNALPETIAEPSMNETVVVVGSGDTLWGIANRHSDGKQDIRYVVYMIQERNGLQSSEILPGQRLILPKW</sequence>
<protein>
    <recommendedName>
        <fullName evidence="2">LysM domain-containing protein</fullName>
    </recommendedName>
</protein>
<organism evidence="3 4">
    <name type="scientific">Paenibacillus oryzae</name>
    <dbReference type="NCBI Taxonomy" id="1844972"/>
    <lineage>
        <taxon>Bacteria</taxon>
        <taxon>Bacillati</taxon>
        <taxon>Bacillota</taxon>
        <taxon>Bacilli</taxon>
        <taxon>Bacillales</taxon>
        <taxon>Paenibacillaceae</taxon>
        <taxon>Paenibacillus</taxon>
    </lineage>
</organism>
<evidence type="ECO:0000259" key="2">
    <source>
        <dbReference type="PROSITE" id="PS51782"/>
    </source>
</evidence>
<reference evidence="3 4" key="1">
    <citation type="submission" date="2016-05" db="EMBL/GenBank/DDBJ databases">
        <title>Paenibacillus oryzae. sp. nov., isolated from the rice root.</title>
        <authorList>
            <person name="Zhang J."/>
            <person name="Zhang X."/>
        </authorList>
    </citation>
    <scope>NUCLEOTIDE SEQUENCE [LARGE SCALE GENOMIC DNA]</scope>
    <source>
        <strain evidence="3 4">1DrF-4</strain>
    </source>
</reference>
<dbReference type="AlphaFoldDB" id="A0A1A5YN10"/>
<keyword evidence="1" id="KW-0472">Membrane</keyword>
<evidence type="ECO:0000313" key="4">
    <source>
        <dbReference type="Proteomes" id="UP000092024"/>
    </source>
</evidence>
<dbReference type="PROSITE" id="PS51782">
    <property type="entry name" value="LYSM"/>
    <property type="match status" value="1"/>
</dbReference>
<dbReference type="CDD" id="cd00118">
    <property type="entry name" value="LysM"/>
    <property type="match status" value="1"/>
</dbReference>
<proteinExistence type="predicted"/>
<dbReference type="Proteomes" id="UP000092024">
    <property type="component" value="Unassembled WGS sequence"/>
</dbReference>
<dbReference type="Gene3D" id="3.10.350.10">
    <property type="entry name" value="LysM domain"/>
    <property type="match status" value="1"/>
</dbReference>
<dbReference type="InterPro" id="IPR036779">
    <property type="entry name" value="LysM_dom_sf"/>
</dbReference>
<feature type="domain" description="LysM" evidence="2">
    <location>
        <begin position="78"/>
        <end position="128"/>
    </location>
</feature>
<dbReference type="OrthoDB" id="9801998at2"/>
<dbReference type="SMART" id="SM00257">
    <property type="entry name" value="LysM"/>
    <property type="match status" value="1"/>
</dbReference>
<dbReference type="EMBL" id="LYPA01000042">
    <property type="protein sequence ID" value="OBR66991.1"/>
    <property type="molecule type" value="Genomic_DNA"/>
</dbReference>
<keyword evidence="1" id="KW-0812">Transmembrane</keyword>
<dbReference type="InterPro" id="IPR018392">
    <property type="entry name" value="LysM"/>
</dbReference>
<dbReference type="Pfam" id="PF01476">
    <property type="entry name" value="LysM"/>
    <property type="match status" value="1"/>
</dbReference>
<dbReference type="SUPFAM" id="SSF54106">
    <property type="entry name" value="LysM domain"/>
    <property type="match status" value="1"/>
</dbReference>
<evidence type="ECO:0000256" key="1">
    <source>
        <dbReference type="SAM" id="Phobius"/>
    </source>
</evidence>
<keyword evidence="4" id="KW-1185">Reference proteome</keyword>
<feature type="transmembrane region" description="Helical" evidence="1">
    <location>
        <begin position="44"/>
        <end position="66"/>
    </location>
</feature>